<comment type="caution">
    <text evidence="1">The sequence shown here is derived from an EMBL/GenBank/DDBJ whole genome shotgun (WGS) entry which is preliminary data.</text>
</comment>
<dbReference type="Gene3D" id="3.30.70.1230">
    <property type="entry name" value="Nucleotide cyclase"/>
    <property type="match status" value="1"/>
</dbReference>
<dbReference type="InterPro" id="IPR001054">
    <property type="entry name" value="A/G_cyclase"/>
</dbReference>
<dbReference type="SUPFAM" id="SSF48452">
    <property type="entry name" value="TPR-like"/>
    <property type="match status" value="1"/>
</dbReference>
<dbReference type="InterPro" id="IPR029787">
    <property type="entry name" value="Nucleotide_cyclase"/>
</dbReference>
<dbReference type="GO" id="GO:0004016">
    <property type="term" value="F:adenylate cyclase activity"/>
    <property type="evidence" value="ECO:0007669"/>
    <property type="project" value="UniProtKB-ARBA"/>
</dbReference>
<dbReference type="InterPro" id="IPR050697">
    <property type="entry name" value="Adenylyl/Guanylyl_Cyclase_3/4"/>
</dbReference>
<dbReference type="AlphaFoldDB" id="A0A2W5TXE8"/>
<gene>
    <name evidence="1" type="ORF">DI533_10090</name>
</gene>
<accession>A0A2W5TXE8</accession>
<dbReference type="GO" id="GO:0009190">
    <property type="term" value="P:cyclic nucleotide biosynthetic process"/>
    <property type="evidence" value="ECO:0007669"/>
    <property type="project" value="InterPro"/>
</dbReference>
<dbReference type="GO" id="GO:0035556">
    <property type="term" value="P:intracellular signal transduction"/>
    <property type="evidence" value="ECO:0007669"/>
    <property type="project" value="InterPro"/>
</dbReference>
<reference evidence="1 2" key="1">
    <citation type="submission" date="2017-08" db="EMBL/GenBank/DDBJ databases">
        <title>Infants hospitalized years apart are colonized by the same room-sourced microbial strains.</title>
        <authorList>
            <person name="Brooks B."/>
            <person name="Olm M.R."/>
            <person name="Firek B.A."/>
            <person name="Baker R."/>
            <person name="Thomas B.C."/>
            <person name="Morowitz M.J."/>
            <person name="Banfield J.F."/>
        </authorList>
    </citation>
    <scope>NUCLEOTIDE SEQUENCE [LARGE SCALE GENOMIC DNA]</scope>
    <source>
        <strain evidence="1">S2_003_000_R2_11</strain>
    </source>
</reference>
<evidence type="ECO:0000313" key="1">
    <source>
        <dbReference type="EMBL" id="PZR00848.1"/>
    </source>
</evidence>
<dbReference type="CDD" id="cd07302">
    <property type="entry name" value="CHD"/>
    <property type="match status" value="1"/>
</dbReference>
<proteinExistence type="predicted"/>
<dbReference type="PANTHER" id="PTHR43081">
    <property type="entry name" value="ADENYLATE CYCLASE, TERMINAL-DIFFERENTIATION SPECIFIC-RELATED"/>
    <property type="match status" value="1"/>
</dbReference>
<name>A0A2W5TXE8_CERSP</name>
<dbReference type="InterPro" id="IPR011990">
    <property type="entry name" value="TPR-like_helical_dom_sf"/>
</dbReference>
<organism evidence="1 2">
    <name type="scientific">Cereibacter sphaeroides</name>
    <name type="common">Rhodobacter sphaeroides</name>
    <dbReference type="NCBI Taxonomy" id="1063"/>
    <lineage>
        <taxon>Bacteria</taxon>
        <taxon>Pseudomonadati</taxon>
        <taxon>Pseudomonadota</taxon>
        <taxon>Alphaproteobacteria</taxon>
        <taxon>Rhodobacterales</taxon>
        <taxon>Paracoccaceae</taxon>
        <taxon>Cereibacter</taxon>
    </lineage>
</organism>
<sequence>MTERLIPELQAVLVVDAIGFTSRMEHDPDGCIQAMIEARLKMLRACETEAGQVVDTPGDFILAVFPSVKAALSAARIFTAKDGADDALPFRAAIDIGEVYPVDGKLLGAAINTAARLQELAGQNGIVLSERAYQSLARRERFQFALIGEIPLKNIERPVRAYQLARGARYHAHPLLSTSTQMPVVFVCGFRVIGQSKRARIFAESLSEELVTVLGAIRGLMAIRTPHSTSPEHPGHEISGQIRDGEVLRVTAQLRSVPDGEVLWTGRFDCADTKDFRADEEISRRVVEAIQLTLSDGEWTRLWSEATTTLQAWEHFQQGRVLEASATRDGLLRAKEHFRSAIAADNSFVTAKVALGFCLVDEVRLGLSSDPAQSRAQIALLLDEIETGFPADPYGRALKAFCKSLNGHHAEACEIMHGVVQDCPESPELLSYYAVLLEYDGQLQAAITIYERALRLTRYPPAWIRTNLALARMILGDPSAKSMFELDIRSNPRNVRAHVGMVAAEAQDGRIEAARYWADRLRSLEPDFKADRWRDTVCFSDLSIHRRVAESLRLAGL</sequence>
<dbReference type="Gene3D" id="1.25.40.10">
    <property type="entry name" value="Tetratricopeptide repeat domain"/>
    <property type="match status" value="1"/>
</dbReference>
<dbReference type="SUPFAM" id="SSF55073">
    <property type="entry name" value="Nucleotide cyclase"/>
    <property type="match status" value="1"/>
</dbReference>
<protein>
    <submittedName>
        <fullName evidence="1">Uncharacterized protein</fullName>
    </submittedName>
</protein>
<evidence type="ECO:0000313" key="2">
    <source>
        <dbReference type="Proteomes" id="UP000248975"/>
    </source>
</evidence>
<dbReference type="Proteomes" id="UP000248975">
    <property type="component" value="Unassembled WGS sequence"/>
</dbReference>
<dbReference type="EMBL" id="QFQS01000001">
    <property type="protein sequence ID" value="PZR00848.1"/>
    <property type="molecule type" value="Genomic_DNA"/>
</dbReference>
<dbReference type="PANTHER" id="PTHR43081:SF1">
    <property type="entry name" value="ADENYLATE CYCLASE, TERMINAL-DIFFERENTIATION SPECIFIC"/>
    <property type="match status" value="1"/>
</dbReference>